<evidence type="ECO:0000256" key="1">
    <source>
        <dbReference type="SAM" id="MobiDB-lite"/>
    </source>
</evidence>
<feature type="compositionally biased region" description="Basic and acidic residues" evidence="1">
    <location>
        <begin position="56"/>
        <end position="76"/>
    </location>
</feature>
<dbReference type="Proteomes" id="UP000198896">
    <property type="component" value="Unassembled WGS sequence"/>
</dbReference>
<dbReference type="AlphaFoldDB" id="A0A1I1YCU4"/>
<evidence type="ECO:0000313" key="4">
    <source>
        <dbReference type="Proteomes" id="UP000198896"/>
    </source>
</evidence>
<keyword evidence="2" id="KW-0472">Membrane</keyword>
<protein>
    <submittedName>
        <fullName evidence="3">Uncharacterized protein</fullName>
    </submittedName>
</protein>
<accession>A0A1I1YCU4</accession>
<feature type="region of interest" description="Disordered" evidence="1">
    <location>
        <begin position="44"/>
        <end position="76"/>
    </location>
</feature>
<dbReference type="STRING" id="1123323.SAMN05216245_102148"/>
<keyword evidence="4" id="KW-1185">Reference proteome</keyword>
<feature type="transmembrane region" description="Helical" evidence="2">
    <location>
        <begin position="12"/>
        <end position="38"/>
    </location>
</feature>
<reference evidence="3 4" key="1">
    <citation type="submission" date="2016-10" db="EMBL/GenBank/DDBJ databases">
        <authorList>
            <person name="de Groot N.N."/>
        </authorList>
    </citation>
    <scope>NUCLEOTIDE SEQUENCE [LARGE SCALE GENOMIC DNA]</scope>
    <source>
        <strain evidence="3 4">DSM 9236</strain>
    </source>
</reference>
<sequence length="138" mass="15673">MKFLLETLFGLVFFAIFIWALPAIIGIFALGLILYFVFSLATGSSGDSAGKRHDKTYRNYRTDDGRDENTGRTDAQYEAKTRTAEQATHYTNTGCSGYRHYGGDNYESRYSSYYDDWDNDDTPPEDDIHFRGTGAPFL</sequence>
<evidence type="ECO:0000313" key="3">
    <source>
        <dbReference type="EMBL" id="SFE17435.1"/>
    </source>
</evidence>
<evidence type="ECO:0000256" key="2">
    <source>
        <dbReference type="SAM" id="Phobius"/>
    </source>
</evidence>
<proteinExistence type="predicted"/>
<organism evidence="3 4">
    <name type="scientific">Succiniclasticum ruminis DSM 9236</name>
    <dbReference type="NCBI Taxonomy" id="1123323"/>
    <lineage>
        <taxon>Bacteria</taxon>
        <taxon>Bacillati</taxon>
        <taxon>Bacillota</taxon>
        <taxon>Negativicutes</taxon>
        <taxon>Acidaminococcales</taxon>
        <taxon>Acidaminococcaceae</taxon>
        <taxon>Succiniclasticum</taxon>
    </lineage>
</organism>
<name>A0A1I1YCU4_9FIRM</name>
<keyword evidence="2" id="KW-0812">Transmembrane</keyword>
<dbReference type="EMBL" id="FONL01000002">
    <property type="protein sequence ID" value="SFE17435.1"/>
    <property type="molecule type" value="Genomic_DNA"/>
</dbReference>
<gene>
    <name evidence="3" type="ORF">SAMN05216245_102148</name>
</gene>
<keyword evidence="2" id="KW-1133">Transmembrane helix</keyword>